<dbReference type="Proteomes" id="UP000594263">
    <property type="component" value="Unplaced"/>
</dbReference>
<proteinExistence type="predicted"/>
<keyword evidence="3" id="KW-1185">Reference proteome</keyword>
<dbReference type="AlphaFoldDB" id="A0A7N0VLR4"/>
<feature type="region of interest" description="Disordered" evidence="1">
    <location>
        <begin position="1"/>
        <end position="42"/>
    </location>
</feature>
<feature type="compositionally biased region" description="Basic and acidic residues" evidence="1">
    <location>
        <begin position="18"/>
        <end position="27"/>
    </location>
</feature>
<dbReference type="PANTHER" id="PTHR33871:SF1">
    <property type="entry name" value="OS05G0503100 PROTEIN"/>
    <property type="match status" value="1"/>
</dbReference>
<reference evidence="2" key="1">
    <citation type="submission" date="2021-01" db="UniProtKB">
        <authorList>
            <consortium name="EnsemblPlants"/>
        </authorList>
    </citation>
    <scope>IDENTIFICATION</scope>
</reference>
<feature type="region of interest" description="Disordered" evidence="1">
    <location>
        <begin position="63"/>
        <end position="243"/>
    </location>
</feature>
<protein>
    <submittedName>
        <fullName evidence="2">Uncharacterized protein</fullName>
    </submittedName>
</protein>
<accession>A0A7N0VLR4</accession>
<dbReference type="EnsemblPlants" id="Kaladp1262s0009.1.v1.1">
    <property type="protein sequence ID" value="Kaladp1262s0009.1.v1.1.CDS.1"/>
    <property type="gene ID" value="Kaladp1262s0009.v1.1"/>
</dbReference>
<feature type="compositionally biased region" description="Basic and acidic residues" evidence="1">
    <location>
        <begin position="92"/>
        <end position="123"/>
    </location>
</feature>
<organism evidence="2 3">
    <name type="scientific">Kalanchoe fedtschenkoi</name>
    <name type="common">Lavender scallops</name>
    <name type="synonym">South American air plant</name>
    <dbReference type="NCBI Taxonomy" id="63787"/>
    <lineage>
        <taxon>Eukaryota</taxon>
        <taxon>Viridiplantae</taxon>
        <taxon>Streptophyta</taxon>
        <taxon>Embryophyta</taxon>
        <taxon>Tracheophyta</taxon>
        <taxon>Spermatophyta</taxon>
        <taxon>Magnoliopsida</taxon>
        <taxon>eudicotyledons</taxon>
        <taxon>Gunneridae</taxon>
        <taxon>Pentapetalae</taxon>
        <taxon>Saxifragales</taxon>
        <taxon>Crassulaceae</taxon>
        <taxon>Kalanchoe</taxon>
    </lineage>
</organism>
<dbReference type="Gramene" id="Kaladp1262s0009.1.v1.1">
    <property type="protein sequence ID" value="Kaladp1262s0009.1.v1.1.CDS.1"/>
    <property type="gene ID" value="Kaladp1262s0009.v1.1"/>
</dbReference>
<dbReference type="PANTHER" id="PTHR33871">
    <property type="entry name" value="OS05G0503100 PROTEIN-RELATED"/>
    <property type="match status" value="1"/>
</dbReference>
<evidence type="ECO:0000256" key="1">
    <source>
        <dbReference type="SAM" id="MobiDB-lite"/>
    </source>
</evidence>
<feature type="compositionally biased region" description="Basic and acidic residues" evidence="1">
    <location>
        <begin position="228"/>
        <end position="239"/>
    </location>
</feature>
<evidence type="ECO:0000313" key="2">
    <source>
        <dbReference type="EnsemblPlants" id="Kaladp1262s0009.1.v1.1.CDS.1"/>
    </source>
</evidence>
<evidence type="ECO:0000313" key="3">
    <source>
        <dbReference type="Proteomes" id="UP000594263"/>
    </source>
</evidence>
<name>A0A7N0VLR4_KALFE</name>
<sequence length="257" mass="27777">MGCCVSTDGGGDGGSESRGVRRFDEKATSFTSTEEETVKEVLSETPARPACFVSRDNAAGMKMNNVSSGYNPRRNAGVHDVGMMKNGQRQETASERDEISEGERRDSNEYYRHGQSQSRDRTPVKMYPKSKSFSGEVGRRRSPVRKSSDPSPGRRMSNDGGSGGGGAMAVRSVSSRDSPQKAAWGRPEAGERSRSPGMRAGGGVGRSPSGRKVQGQSPNRTRGTAAESSRRNEEEKWGQADESLENPLVALECFIFL</sequence>